<feature type="transmembrane region" description="Helical" evidence="12">
    <location>
        <begin position="126"/>
        <end position="144"/>
    </location>
</feature>
<evidence type="ECO:0000313" key="19">
    <source>
        <dbReference type="Proteomes" id="UP001634394"/>
    </source>
</evidence>
<feature type="transmembrane region" description="Helical" evidence="12">
    <location>
        <begin position="34"/>
        <end position="51"/>
    </location>
</feature>
<feature type="transmembrane region" description="Helical" evidence="12">
    <location>
        <begin position="817"/>
        <end position="837"/>
    </location>
</feature>
<dbReference type="InterPro" id="IPR056768">
    <property type="entry name" value="THU_Piezo"/>
</dbReference>
<feature type="transmembrane region" description="Helical" evidence="12">
    <location>
        <begin position="1888"/>
        <end position="1910"/>
    </location>
</feature>
<feature type="domain" description="Piezo non-specific cation channel cap" evidence="13">
    <location>
        <begin position="2161"/>
        <end position="2440"/>
    </location>
</feature>
<feature type="region of interest" description="Disordered" evidence="11">
    <location>
        <begin position="372"/>
        <end position="399"/>
    </location>
</feature>
<feature type="transmembrane region" description="Helical" evidence="12">
    <location>
        <begin position="1644"/>
        <end position="1666"/>
    </location>
</feature>
<evidence type="ECO:0000256" key="2">
    <source>
        <dbReference type="ARBA" id="ARBA00007821"/>
    </source>
</evidence>
<evidence type="ECO:0000256" key="8">
    <source>
        <dbReference type="ARBA" id="ARBA00023136"/>
    </source>
</evidence>
<dbReference type="InterPro" id="IPR027272">
    <property type="entry name" value="Piezo"/>
</dbReference>
<feature type="region of interest" description="Disordered" evidence="11">
    <location>
        <begin position="316"/>
        <end position="352"/>
    </location>
</feature>
<feature type="transmembrane region" description="Helical" evidence="12">
    <location>
        <begin position="565"/>
        <end position="585"/>
    </location>
</feature>
<evidence type="ECO:0000256" key="11">
    <source>
        <dbReference type="SAM" id="MobiDB-lite"/>
    </source>
</evidence>
<gene>
    <name evidence="18" type="ORF">ACJMK2_008907</name>
</gene>
<feature type="transmembrane region" description="Helical" evidence="12">
    <location>
        <begin position="408"/>
        <end position="429"/>
    </location>
</feature>
<feature type="transmembrane region" description="Helical" evidence="12">
    <location>
        <begin position="1153"/>
        <end position="1169"/>
    </location>
</feature>
<evidence type="ECO:0000313" key="18">
    <source>
        <dbReference type="EMBL" id="KAL3858642.1"/>
    </source>
</evidence>
<dbReference type="Pfam" id="PF12166">
    <property type="entry name" value="Piezo_cap"/>
    <property type="match status" value="1"/>
</dbReference>
<feature type="transmembrane region" description="Helical" evidence="12">
    <location>
        <begin position="781"/>
        <end position="810"/>
    </location>
</feature>
<dbReference type="InterPro" id="IPR031805">
    <property type="entry name" value="Piezo_TM25-28"/>
</dbReference>
<keyword evidence="10" id="KW-0175">Coiled coil</keyword>
<feature type="domain" description="Piezo TM25-28" evidence="14">
    <location>
        <begin position="1106"/>
        <end position="1332"/>
    </location>
</feature>
<dbReference type="Pfam" id="PF15917">
    <property type="entry name" value="Piezo_TM25-28"/>
    <property type="match status" value="1"/>
</dbReference>
<feature type="transmembrane region" description="Helical" evidence="12">
    <location>
        <begin position="2352"/>
        <end position="2373"/>
    </location>
</feature>
<feature type="region of interest" description="Disordered" evidence="11">
    <location>
        <begin position="1399"/>
        <end position="1439"/>
    </location>
</feature>
<protein>
    <recommendedName>
        <fullName evidence="20">Piezo-type mechanosensitive ion channel component</fullName>
    </recommendedName>
</protein>
<comment type="similarity">
    <text evidence="2">Belongs to the PIEZO (TC 1.A.75) family.</text>
</comment>
<proteinExistence type="inferred from homology"/>
<evidence type="ECO:0000259" key="16">
    <source>
        <dbReference type="Pfam" id="PF24871"/>
    </source>
</evidence>
<keyword evidence="5 12" id="KW-0812">Transmembrane</keyword>
<feature type="transmembrane region" description="Helical" evidence="12">
    <location>
        <begin position="1930"/>
        <end position="1951"/>
    </location>
</feature>
<dbReference type="Pfam" id="PF24874">
    <property type="entry name" value="Piezo_THU9_anchor"/>
    <property type="match status" value="1"/>
</dbReference>
<evidence type="ECO:0000259" key="14">
    <source>
        <dbReference type="Pfam" id="PF15917"/>
    </source>
</evidence>
<feature type="transmembrane region" description="Helical" evidence="12">
    <location>
        <begin position="1960"/>
        <end position="1982"/>
    </location>
</feature>
<evidence type="ECO:0000256" key="10">
    <source>
        <dbReference type="SAM" id="Coils"/>
    </source>
</evidence>
<feature type="transmembrane region" description="Helical" evidence="12">
    <location>
        <begin position="1184"/>
        <end position="1201"/>
    </location>
</feature>
<evidence type="ECO:0000256" key="9">
    <source>
        <dbReference type="ARBA" id="ARBA00023303"/>
    </source>
</evidence>
<feature type="coiled-coil region" evidence="10">
    <location>
        <begin position="1305"/>
        <end position="1332"/>
    </location>
</feature>
<evidence type="ECO:0000259" key="17">
    <source>
        <dbReference type="Pfam" id="PF24874"/>
    </source>
</evidence>
<feature type="transmembrane region" description="Helical" evidence="12">
    <location>
        <begin position="460"/>
        <end position="481"/>
    </location>
</feature>
<feature type="domain" description="Piezo THU9 and anchor" evidence="17">
    <location>
        <begin position="1886"/>
        <end position="2124"/>
    </location>
</feature>
<keyword evidence="6 12" id="KW-1133">Transmembrane helix</keyword>
<feature type="transmembrane region" description="Helical" evidence="12">
    <location>
        <begin position="288"/>
        <end position="306"/>
    </location>
</feature>
<evidence type="ECO:0000256" key="5">
    <source>
        <dbReference type="ARBA" id="ARBA00022692"/>
    </source>
</evidence>
<dbReference type="GO" id="GO:0034220">
    <property type="term" value="P:monoatomic ion transmembrane transport"/>
    <property type="evidence" value="ECO:0007669"/>
    <property type="project" value="UniProtKB-KW"/>
</dbReference>
<feature type="transmembrane region" description="Helical" evidence="12">
    <location>
        <begin position="1611"/>
        <end position="1632"/>
    </location>
</feature>
<feature type="transmembrane region" description="Helical" evidence="12">
    <location>
        <begin position="673"/>
        <end position="694"/>
    </location>
</feature>
<feature type="transmembrane region" description="Helical" evidence="12">
    <location>
        <begin position="2026"/>
        <end position="2045"/>
    </location>
</feature>
<feature type="transmembrane region" description="Helical" evidence="12">
    <location>
        <begin position="435"/>
        <end position="453"/>
    </location>
</feature>
<evidence type="ECO:0000256" key="3">
    <source>
        <dbReference type="ARBA" id="ARBA00022448"/>
    </source>
</evidence>
<reference evidence="18 19" key="1">
    <citation type="submission" date="2024-11" db="EMBL/GenBank/DDBJ databases">
        <title>Chromosome-level genome assembly of the freshwater bivalve Anodonta woodiana.</title>
        <authorList>
            <person name="Chen X."/>
        </authorList>
    </citation>
    <scope>NUCLEOTIDE SEQUENCE [LARGE SCALE GENOMIC DNA]</scope>
    <source>
        <strain evidence="18">MN2024</strain>
        <tissue evidence="18">Gills</tissue>
    </source>
</reference>
<feature type="domain" description="Piezo TM1-24" evidence="16">
    <location>
        <begin position="31"/>
        <end position="700"/>
    </location>
</feature>
<feature type="compositionally biased region" description="Basic and acidic residues" evidence="11">
    <location>
        <begin position="1402"/>
        <end position="1427"/>
    </location>
</feature>
<sequence length="2454" mass="283423">MTVRSKVARLVSYLLFRLLLPLVLLTAAVVRYNALSFLYAMLLLMCPLHRVPDAKSIRGSTGLYLCIVFVFGLLGILAHVAFHIILTAFKNPYEAMFSNCTTYERIAREIAVERFEGVPFAHVVRLLFPDVAVFITGLFAYILCRLSHPKGSVEKSLEEATIKPKKTRSKRVIQVFDFIGELTTVLLLAVSGIITPSVFSIFYFLSFLYIATLWSFYGKLGGKFSNFRYVVLVYSALHLLLLHLYQFEFIQRMLPPDDFLPKLLGLTGIIKTDCTTPWLIMFHDVSKWPHFVNPAVLLLLFWAMAFEMRASKEQEKLKPDELDDSMTTTEARKKRQRMKSSERQVPPPDKSQVEHLMEAEVKIYSSIERLRETEDRSGSPSMLPGDEETDDDVDKKAPKKKKEVQRSLLISMFVFIMKQSYVLTLIAMMAWSITFHSWLTFVLLLAACGIWMMPRSRRVCLLLSPFILFYGEGLLIIQFVYGMDIKELPEKIGSVDLGEIGLKKFTYPVLQLAVQVLYTSMFWMGCRQFMRERRAWILADEEKYQLQPLSNTESNISWPVVFSRYIWYTLGKYWIVVCAGMLLLIALQEVVVYRIIYMFFFLFFVLSFQLSYTFWRLMMFIFWWVVIVYSMTILIILYTYQFKDFPNYWKHTTGLSTETLADLGLQNFDTAGLFVRLLTPTSFLIIIILQVHYFHKPFLQMSSLDRYSGNDPLADLTETFNADEVRRGTITYFVGGIRFKKKKSWRFMFARRLKKVWLAMSDIWADVSSCLWRLAEVHIFKVVAFIIMMVSVFDVSAIGAVYMIMIAVFLPFTGCGALLTHFAQLWTALILMAKMIFQLKLVDTSYWLSNCTNTENSTDQLPDYFDNTIDSAVWVGLEKTNNIAYYFRNYLGILLILFLERVIIYHQVQFYNRPGETKPMDRIIFPHIKREDADRGTKRCIKYLVNYIFFRFGLEVCYIMTAITICVRVDVIAVIYAIFLGILLCLSRRANAIIWPFYIIILVILLIIQYLSSLGMPLALCADYPWDAELFDTGKEKFQSLVKWFYLPNFQEPPAASKLIADFFQLLFVTLQWRVFWIEPTHPPDDSNPSDKYDGGDNLDIVNEVEAKSKIPVKDFTKEIKSYLDVLKNFIFVYMFWVTLAIVFIAGTTRTNLFSMGYVIAVFFFMWYGQEFLILPYRVMLRKWNFLIGYCFIVLLLKACLQLPTCVYMQEMINNSACWLIQLLGLTCINPANPHLTVTNCTIEKDNMGLAWDVTCFTFLLLQRRIYMSHYFRYVVADLGAQSRLASRGAECINRILIRNVRSRREAEGKLLEKIKQRMKELKEKQQLLKKDYIEPEEHYQAIRSGDYYLFEDSEEEDIEDGKDVDAITFGQSDEDKENKRDNLGDPVSLITTAIQSGTDQAIKRSESKDVEARSEEKLSDDQEPLDRPAPLIPLSDSSSDSFMGERYQKFKTFVTFICCLIRSCAVWFINLCNDTSANYRIVAFQMKDDFEKEKKKIQSEQLVYSQQTVELQSPLHRSPIEEEEDIGTDGPGQEEDGDMVRITVESVDSSFPRVESFRSLDVNLERFQESEKKWEKDKSVMYRLLVAIYYLLVARSELICYFLMILNHLLSASLLSLPLPMFVFMWGMLSVPRSTRTFWSTVITYTEAIVVVKYLFQFSFFPWNANTLVEDSPFWPPRIIGIEKVSNFAAMDLVLLLALFIHRSILKRYGLWRDAEDITAEMEEAEKKEYSVPSTPQSPESARASQQDTVDLSSPTRASQQDIVDLNSPTLATQQDNVDLNSPTLATQQDTVGLDSPTLATQQDTVDLKSPSVQSQQDTVDLNSPTQTSITQMEVDSVSQQSEDREKARKILEQNAKTSRLFKRFAYPVIKFYKQLTSPDYNATTDVYASMFACDFINFLIVVFGYWAFGPEQTAGGNVTSYIQDNRVPIPFLLMLVLQFVLIIVDRALYLRKNVLGKFIFQIFLVIVIHIWVFFALPAITSRKFTENTPAQLWYFVKCVYFGLSAYQIRCGYPTRILGNFLTKKYNYLNLILFKGFLAIPFLLELRSLMDWIWTDTTMAIGSWLQMEDIYANVYVLKCWRTSEVNYPTPRGNPRSLLVKYGVGGLLLVLIIFIIWFPLVIFSFANTVFIANPPIECRVSISIAGYQPLFIVSAQEYDITRYTQTDLDNLKKNYKDNRDALAFLSGFGAEDITRVHLEGKSTSVWGISPPSEHDLIHKLNDSNPDMKLDFYVSFTRAPKSGQAGETLSNDFVRLLNITDQKHLAKIIQNVSISNGTISVDQVFPYYIHLPAKGRAEPATYLRGNKETLLLTLNQSPNVTVSVPGMSKWWTIGTNNSKVLELITFNDRVEPAGFSVITGYGIIGLYLSFILLFGRILRLSTTGQASSITYQELPYVNSVLRLCLAIYLVREMREFRMEEDLYAKLLFFYRSSETRIKWTRLPMKYIVEAKQKLE</sequence>
<dbReference type="PANTHER" id="PTHR47049:SF2">
    <property type="entry name" value="PIEZO-TYPE MECHANOSENSITIVE ION CHANNEL HOMOLOG"/>
    <property type="match status" value="1"/>
</dbReference>
<dbReference type="PANTHER" id="PTHR47049">
    <property type="entry name" value="PIEZO-TYPE MECHANOSENSITIVE ION CHANNEL HOMOLOG"/>
    <property type="match status" value="1"/>
</dbReference>
<keyword evidence="8 12" id="KW-0472">Membrane</keyword>
<feature type="region of interest" description="Disordered" evidence="11">
    <location>
        <begin position="1725"/>
        <end position="1760"/>
    </location>
</feature>
<feature type="compositionally biased region" description="Polar residues" evidence="11">
    <location>
        <begin position="1733"/>
        <end position="1760"/>
    </location>
</feature>
<feature type="transmembrane region" description="Helical" evidence="12">
    <location>
        <begin position="2102"/>
        <end position="2126"/>
    </location>
</feature>
<dbReference type="GO" id="GO:0005886">
    <property type="term" value="C:plasma membrane"/>
    <property type="evidence" value="ECO:0007669"/>
    <property type="project" value="UniProtKB-SubCell"/>
</dbReference>
<organism evidence="18 19">
    <name type="scientific">Sinanodonta woodiana</name>
    <name type="common">Chinese pond mussel</name>
    <name type="synonym">Anodonta woodiana</name>
    <dbReference type="NCBI Taxonomy" id="1069815"/>
    <lineage>
        <taxon>Eukaryota</taxon>
        <taxon>Metazoa</taxon>
        <taxon>Spiralia</taxon>
        <taxon>Lophotrochozoa</taxon>
        <taxon>Mollusca</taxon>
        <taxon>Bivalvia</taxon>
        <taxon>Autobranchia</taxon>
        <taxon>Heteroconchia</taxon>
        <taxon>Palaeoheterodonta</taxon>
        <taxon>Unionida</taxon>
        <taxon>Unionoidea</taxon>
        <taxon>Unionidae</taxon>
        <taxon>Unioninae</taxon>
        <taxon>Sinanodonta</taxon>
    </lineage>
</organism>
<feature type="transmembrane region" description="Helical" evidence="12">
    <location>
        <begin position="1581"/>
        <end position="1605"/>
    </location>
</feature>
<evidence type="ECO:0008006" key="20">
    <source>
        <dbReference type="Google" id="ProtNLM"/>
    </source>
</evidence>
<feature type="transmembrane region" description="Helical" evidence="12">
    <location>
        <begin position="969"/>
        <end position="986"/>
    </location>
</feature>
<feature type="transmembrane region" description="Helical" evidence="12">
    <location>
        <begin position="63"/>
        <end position="89"/>
    </location>
</feature>
<feature type="transmembrane region" description="Helical" evidence="12">
    <location>
        <begin position="172"/>
        <end position="194"/>
    </location>
</feature>
<feature type="transmembrane region" description="Helical" evidence="12">
    <location>
        <begin position="591"/>
        <end position="608"/>
    </location>
</feature>
<accession>A0ABD3VAN0</accession>
<keyword evidence="4" id="KW-1003">Cell membrane</keyword>
<keyword evidence="3" id="KW-0813">Transport</keyword>
<dbReference type="InterPro" id="IPR056770">
    <property type="entry name" value="Piezo_THU9_anchor"/>
</dbReference>
<dbReference type="InterPro" id="IPR056769">
    <property type="entry name" value="Piezo_TM1-24"/>
</dbReference>
<feature type="transmembrane region" description="Helical" evidence="12">
    <location>
        <begin position="993"/>
        <end position="1011"/>
    </location>
</feature>
<evidence type="ECO:0000256" key="4">
    <source>
        <dbReference type="ARBA" id="ARBA00022475"/>
    </source>
</evidence>
<feature type="transmembrane region" description="Helical" evidence="12">
    <location>
        <begin position="1686"/>
        <end position="1707"/>
    </location>
</feature>
<feature type="transmembrane region" description="Helical" evidence="12">
    <location>
        <begin position="7"/>
        <end position="28"/>
    </location>
</feature>
<feature type="transmembrane region" description="Helical" evidence="12">
    <location>
        <begin position="229"/>
        <end position="247"/>
    </location>
</feature>
<evidence type="ECO:0000256" key="1">
    <source>
        <dbReference type="ARBA" id="ARBA00004651"/>
    </source>
</evidence>
<feature type="transmembrane region" description="Helical" evidence="12">
    <location>
        <begin position="200"/>
        <end position="217"/>
    </location>
</feature>
<dbReference type="EMBL" id="JBJQND010000012">
    <property type="protein sequence ID" value="KAL3858642.1"/>
    <property type="molecule type" value="Genomic_DNA"/>
</dbReference>
<evidence type="ECO:0000256" key="6">
    <source>
        <dbReference type="ARBA" id="ARBA00022989"/>
    </source>
</evidence>
<feature type="transmembrane region" description="Helical" evidence="12">
    <location>
        <begin position="944"/>
        <end position="963"/>
    </location>
</feature>
<feature type="domain" description="Piezo transmembrane helical unit" evidence="15">
    <location>
        <begin position="1595"/>
        <end position="1714"/>
    </location>
</feature>
<feature type="transmembrane region" description="Helical" evidence="12">
    <location>
        <begin position="1126"/>
        <end position="1146"/>
    </location>
</feature>
<dbReference type="Pfam" id="PF24871">
    <property type="entry name" value="Piezo_TM1-24"/>
    <property type="match status" value="1"/>
</dbReference>
<evidence type="ECO:0000256" key="7">
    <source>
        <dbReference type="ARBA" id="ARBA00023065"/>
    </source>
</evidence>
<feature type="transmembrane region" description="Helical" evidence="12">
    <location>
        <begin position="1994"/>
        <end position="2014"/>
    </location>
</feature>
<dbReference type="Proteomes" id="UP001634394">
    <property type="component" value="Unassembled WGS sequence"/>
</dbReference>
<dbReference type="Pfam" id="PF23188">
    <property type="entry name" value="THU_Piezo1"/>
    <property type="match status" value="1"/>
</dbReference>
<comment type="caution">
    <text evidence="18">The sequence shown here is derived from an EMBL/GenBank/DDBJ whole genome shotgun (WGS) entry which is preliminary data.</text>
</comment>
<feature type="region of interest" description="Disordered" evidence="11">
    <location>
        <begin position="1804"/>
        <end position="1828"/>
    </location>
</feature>
<name>A0ABD3VAN0_SINWO</name>
<dbReference type="InterPro" id="IPR031334">
    <property type="entry name" value="Piezo_cap_dom"/>
</dbReference>
<feature type="transmembrane region" description="Helical" evidence="12">
    <location>
        <begin position="505"/>
        <end position="524"/>
    </location>
</feature>
<feature type="transmembrane region" description="Helical" evidence="12">
    <location>
        <begin position="620"/>
        <end position="640"/>
    </location>
</feature>
<evidence type="ECO:0000259" key="13">
    <source>
        <dbReference type="Pfam" id="PF12166"/>
    </source>
</evidence>
<keyword evidence="7" id="KW-0406">Ion transport</keyword>
<comment type="subcellular location">
    <subcellularLocation>
        <location evidence="1">Cell membrane</location>
        <topology evidence="1">Multi-pass membrane protein</topology>
    </subcellularLocation>
</comment>
<evidence type="ECO:0000259" key="15">
    <source>
        <dbReference type="Pfam" id="PF23188"/>
    </source>
</evidence>
<keyword evidence="9" id="KW-0407">Ion channel</keyword>
<evidence type="ECO:0000256" key="12">
    <source>
        <dbReference type="SAM" id="Phobius"/>
    </source>
</evidence>
<keyword evidence="19" id="KW-1185">Reference proteome</keyword>